<dbReference type="Pfam" id="PF00400">
    <property type="entry name" value="WD40"/>
    <property type="match status" value="2"/>
</dbReference>
<dbReference type="SMART" id="SM00320">
    <property type="entry name" value="WD40"/>
    <property type="match status" value="4"/>
</dbReference>
<keyword evidence="6" id="KW-1185">Reference proteome</keyword>
<dbReference type="PANTHER" id="PTHR15574">
    <property type="entry name" value="WD REPEAT DOMAIN-CONTAINING FAMILY"/>
    <property type="match status" value="1"/>
</dbReference>
<dbReference type="Proteomes" id="UP000324022">
    <property type="component" value="Unassembled WGS sequence"/>
</dbReference>
<protein>
    <submittedName>
        <fullName evidence="5">Related to SRP40 - serine-rich protein with a role in pre-ribosome assembly or transport</fullName>
    </submittedName>
</protein>
<evidence type="ECO:0000313" key="6">
    <source>
        <dbReference type="Proteomes" id="UP000324022"/>
    </source>
</evidence>
<feature type="compositionally biased region" description="Low complexity" evidence="4">
    <location>
        <begin position="733"/>
        <end position="749"/>
    </location>
</feature>
<dbReference type="SUPFAM" id="SSF50978">
    <property type="entry name" value="WD40 repeat-like"/>
    <property type="match status" value="1"/>
</dbReference>
<dbReference type="GO" id="GO:0045717">
    <property type="term" value="P:negative regulation of fatty acid biosynthetic process"/>
    <property type="evidence" value="ECO:0007669"/>
    <property type="project" value="TreeGrafter"/>
</dbReference>
<feature type="compositionally biased region" description="Acidic residues" evidence="4">
    <location>
        <begin position="909"/>
        <end position="924"/>
    </location>
</feature>
<evidence type="ECO:0000256" key="2">
    <source>
        <dbReference type="ARBA" id="ARBA00022737"/>
    </source>
</evidence>
<organism evidence="5 6">
    <name type="scientific">Ustilago trichophora</name>
    <dbReference type="NCBI Taxonomy" id="86804"/>
    <lineage>
        <taxon>Eukaryota</taxon>
        <taxon>Fungi</taxon>
        <taxon>Dikarya</taxon>
        <taxon>Basidiomycota</taxon>
        <taxon>Ustilaginomycotina</taxon>
        <taxon>Ustilaginomycetes</taxon>
        <taxon>Ustilaginales</taxon>
        <taxon>Ustilaginaceae</taxon>
        <taxon>Ustilago</taxon>
    </lineage>
</organism>
<dbReference type="OrthoDB" id="4869960at2759"/>
<reference evidence="5 6" key="1">
    <citation type="submission" date="2018-03" db="EMBL/GenBank/DDBJ databases">
        <authorList>
            <person name="Guldener U."/>
        </authorList>
    </citation>
    <scope>NUCLEOTIDE SEQUENCE [LARGE SCALE GENOMIC DNA]</scope>
    <source>
        <strain evidence="5 6">NBRC100155</strain>
    </source>
</reference>
<feature type="repeat" description="WD" evidence="3">
    <location>
        <begin position="138"/>
        <end position="172"/>
    </location>
</feature>
<feature type="compositionally biased region" description="Polar residues" evidence="4">
    <location>
        <begin position="883"/>
        <end position="907"/>
    </location>
</feature>
<evidence type="ECO:0000256" key="1">
    <source>
        <dbReference type="ARBA" id="ARBA00022574"/>
    </source>
</evidence>
<keyword evidence="1 3" id="KW-0853">WD repeat</keyword>
<feature type="region of interest" description="Disordered" evidence="4">
    <location>
        <begin position="883"/>
        <end position="948"/>
    </location>
</feature>
<evidence type="ECO:0000313" key="5">
    <source>
        <dbReference type="EMBL" id="SPO29388.1"/>
    </source>
</evidence>
<dbReference type="AlphaFoldDB" id="A0A5C3EFV4"/>
<feature type="compositionally biased region" description="Low complexity" evidence="4">
    <location>
        <begin position="791"/>
        <end position="802"/>
    </location>
</feature>
<feature type="compositionally biased region" description="Acidic residues" evidence="4">
    <location>
        <begin position="648"/>
        <end position="685"/>
    </location>
</feature>
<keyword evidence="2" id="KW-0677">Repeat</keyword>
<dbReference type="PROSITE" id="PS50294">
    <property type="entry name" value="WD_REPEATS_REGION"/>
    <property type="match status" value="1"/>
</dbReference>
<feature type="compositionally biased region" description="Low complexity" evidence="4">
    <location>
        <begin position="496"/>
        <end position="510"/>
    </location>
</feature>
<feature type="compositionally biased region" description="Basic and acidic residues" evidence="4">
    <location>
        <begin position="612"/>
        <end position="623"/>
    </location>
</feature>
<dbReference type="EMBL" id="OOIN01000028">
    <property type="protein sequence ID" value="SPO29388.1"/>
    <property type="molecule type" value="Genomic_DNA"/>
</dbReference>
<dbReference type="GO" id="GO:0005737">
    <property type="term" value="C:cytoplasm"/>
    <property type="evidence" value="ECO:0007669"/>
    <property type="project" value="TreeGrafter"/>
</dbReference>
<dbReference type="InterPro" id="IPR036322">
    <property type="entry name" value="WD40_repeat_dom_sf"/>
</dbReference>
<proteinExistence type="predicted"/>
<dbReference type="PANTHER" id="PTHR15574:SF40">
    <property type="entry name" value="WD AND TETRATRICOPEPTIDE REPEATS PROTEIN 1"/>
    <property type="match status" value="1"/>
</dbReference>
<feature type="region of interest" description="Disordered" evidence="4">
    <location>
        <begin position="1"/>
        <end position="45"/>
    </location>
</feature>
<gene>
    <name evidence="5" type="ORF">UTRI_04884_B</name>
</gene>
<name>A0A5C3EFV4_9BASI</name>
<feature type="region of interest" description="Disordered" evidence="4">
    <location>
        <begin position="607"/>
        <end position="866"/>
    </location>
</feature>
<dbReference type="GO" id="GO:0080008">
    <property type="term" value="C:Cul4-RING E3 ubiquitin ligase complex"/>
    <property type="evidence" value="ECO:0007669"/>
    <property type="project" value="TreeGrafter"/>
</dbReference>
<feature type="compositionally biased region" description="Acidic residues" evidence="4">
    <location>
        <begin position="707"/>
        <end position="718"/>
    </location>
</feature>
<evidence type="ECO:0000256" key="4">
    <source>
        <dbReference type="SAM" id="MobiDB-lite"/>
    </source>
</evidence>
<dbReference type="PROSITE" id="PS50082">
    <property type="entry name" value="WD_REPEATS_2"/>
    <property type="match status" value="2"/>
</dbReference>
<sequence length="1027" mass="112448">MVTTRKRVRSDSAVMLTGTSKDADDGASPRNTPSKAKRTKGKAAESTNDIVQIWQHGVSIADLDGDTIDPDWVPPKSNISSAFNATLLPRTGTSYDARMASRLPFGGSLHALGQSLGNRFSSQQRHFQNSQFRYTEDISGHTSCVNALALSRDQGRWLASAGDDKEIHIRDMFVDLRDGTQTIPLLILKGHESNIFSLDWSAQNKYLFSTGNDSQILYYDVEHSAIPVRGNTFTEPQFRSPINSGPLGDHDDSVPELSAHPTNPNLLLSCDDGGNLKLVDIRTPHHGVAAARSDAVSGFSSVQWNPNPSDGNTFAAATCGRITGSTRLYDVRSCFSSDDNRPLSTKDAVLSYHTALMQNSSTRGLIAASAETNSICFDPQGRFLASSISRYHPTIYAVNDPDPLATLESTVADDVVDKGYYQFRGVPFGTPTAPKKLSSCCTIKHGSFGLEAQTGKLHYAIGSDDFRAYVFEIPSKEELMRRREFVSRSDWLHQTAQLHSQHHTTSSQSAEQRNTEDRGRHIEAGNEDSDDDMVEESQVDHESEVAYCAGSILRAQSIVRPARITQQAYVLCGSRSIINTALIHPTLPLVLTAGIVSEIKVHSAGPLSSIDVRPHDKWGDGPDNRVGGTRPRFLLPPTSDSLLAGDSDSFDEDDEEGEDSSSDGEDNDAAEGDTGPDEVPADVEDENHADSGSEQNEYTGSGSGDHDNDDTEEEDAESEVQGFAESGNESDDQMVSNSSDSSASSSNTSKYPYRRSSSNEEFLYGPPPTCSTESQERENNRLHDRLRAFMAENAAAMPSSAADSDEEEASSQEYVTGDDQGIESRSQSDASDGEYQEPQGTVQDFLSAMRSDPMYSGTSPLDYHHDRHIGTYSLSHVSSSLIPAENASPSTDEGVNPTASNSRNLISEQADEDEDEYDEDDPMDDYSQQSMSMHTPDPYANDGYGSTYADSEDLEERMADDVRQNFQPDRDYLDPGRFWAISRSMGSTRREQQRMFLFDELLRRDELRSLTAGFRKVPKSAGGKGGR</sequence>
<accession>A0A5C3EFV4</accession>
<dbReference type="InterPro" id="IPR015943">
    <property type="entry name" value="WD40/YVTN_repeat-like_dom_sf"/>
</dbReference>
<dbReference type="InterPro" id="IPR045151">
    <property type="entry name" value="DCAF8"/>
</dbReference>
<feature type="repeat" description="WD" evidence="3">
    <location>
        <begin position="188"/>
        <end position="222"/>
    </location>
</feature>
<feature type="compositionally biased region" description="Acidic residues" evidence="4">
    <location>
        <begin position="525"/>
        <end position="535"/>
    </location>
</feature>
<feature type="compositionally biased region" description="Basic and acidic residues" evidence="4">
    <location>
        <begin position="513"/>
        <end position="524"/>
    </location>
</feature>
<feature type="compositionally biased region" description="Basic and acidic residues" evidence="4">
    <location>
        <begin position="774"/>
        <end position="787"/>
    </location>
</feature>
<feature type="region of interest" description="Disordered" evidence="4">
    <location>
        <begin position="496"/>
        <end position="535"/>
    </location>
</feature>
<dbReference type="InterPro" id="IPR001680">
    <property type="entry name" value="WD40_rpt"/>
</dbReference>
<evidence type="ECO:0000256" key="3">
    <source>
        <dbReference type="PROSITE-ProRule" id="PRU00221"/>
    </source>
</evidence>
<dbReference type="Gene3D" id="2.130.10.10">
    <property type="entry name" value="YVTN repeat-like/Quinoprotein amine dehydrogenase"/>
    <property type="match status" value="1"/>
</dbReference>